<gene>
    <name evidence="2" type="ordered locus">Calag_0985</name>
</gene>
<dbReference type="AlphaFoldDB" id="L0A9Y4"/>
<dbReference type="GeneID" id="14212245"/>
<proteinExistence type="predicted"/>
<dbReference type="GO" id="GO:0006355">
    <property type="term" value="P:regulation of DNA-templated transcription"/>
    <property type="evidence" value="ECO:0007669"/>
    <property type="project" value="InterPro"/>
</dbReference>
<evidence type="ECO:0000313" key="2">
    <source>
        <dbReference type="EMBL" id="AFZ70708.1"/>
    </source>
</evidence>
<dbReference type="KEGG" id="clg:Calag_0985"/>
<evidence type="ECO:0000259" key="1">
    <source>
        <dbReference type="Pfam" id="PF01402"/>
    </source>
</evidence>
<dbReference type="InterPro" id="IPR013321">
    <property type="entry name" value="Arc_rbn_hlx_hlx"/>
</dbReference>
<dbReference type="Pfam" id="PF01402">
    <property type="entry name" value="RHH_1"/>
    <property type="match status" value="1"/>
</dbReference>
<dbReference type="SUPFAM" id="SSF47598">
    <property type="entry name" value="Ribbon-helix-helix"/>
    <property type="match status" value="1"/>
</dbReference>
<dbReference type="Proteomes" id="UP000010469">
    <property type="component" value="Chromosome"/>
</dbReference>
<accession>L0A9Y4</accession>
<protein>
    <submittedName>
        <fullName evidence="2">Ribbon-helix-helix protein, copG family</fullName>
    </submittedName>
</protein>
<feature type="domain" description="Ribbon-helix-helix protein CopG" evidence="1">
    <location>
        <begin position="2"/>
        <end position="39"/>
    </location>
</feature>
<name>L0A9Y4_CALLD</name>
<dbReference type="EMBL" id="CP003378">
    <property type="protein sequence ID" value="AFZ70708.1"/>
    <property type="molecule type" value="Genomic_DNA"/>
</dbReference>
<dbReference type="InterPro" id="IPR010985">
    <property type="entry name" value="Ribbon_hlx_hlx"/>
</dbReference>
<organism evidence="2 3">
    <name type="scientific">Caldisphaera lagunensis (strain DSM 15908 / JCM 11604 / ANMR 0165 / IC-154)</name>
    <dbReference type="NCBI Taxonomy" id="1056495"/>
    <lineage>
        <taxon>Archaea</taxon>
        <taxon>Thermoproteota</taxon>
        <taxon>Thermoprotei</taxon>
        <taxon>Acidilobales</taxon>
        <taxon>Caldisphaeraceae</taxon>
        <taxon>Caldisphaera</taxon>
    </lineage>
</organism>
<dbReference type="InParanoid" id="L0A9Y4"/>
<dbReference type="OrthoDB" id="45923at2157"/>
<dbReference type="HOGENOM" id="CLU_206914_0_0_2"/>
<dbReference type="eggNOG" id="arCOG13733">
    <property type="taxonomic scope" value="Archaea"/>
</dbReference>
<dbReference type="Gene3D" id="1.10.1220.10">
    <property type="entry name" value="Met repressor-like"/>
    <property type="match status" value="1"/>
</dbReference>
<evidence type="ECO:0000313" key="3">
    <source>
        <dbReference type="Proteomes" id="UP000010469"/>
    </source>
</evidence>
<reference evidence="3" key="1">
    <citation type="submission" date="2012-03" db="EMBL/GenBank/DDBJ databases">
        <title>Complete genome of Caldisphaera lagunensis DSM 15908.</title>
        <authorList>
            <person name="Lucas S."/>
            <person name="Copeland A."/>
            <person name="Lapidus A."/>
            <person name="Glavina del Rio T."/>
            <person name="Dalin E."/>
            <person name="Tice H."/>
            <person name="Bruce D."/>
            <person name="Goodwin L."/>
            <person name="Pitluck S."/>
            <person name="Peters L."/>
            <person name="Mikhailova N."/>
            <person name="Teshima H."/>
            <person name="Kyrpides N."/>
            <person name="Mavromatis K."/>
            <person name="Ivanova N."/>
            <person name="Brettin T."/>
            <person name="Detter J.C."/>
            <person name="Han C."/>
            <person name="Larimer F."/>
            <person name="Land M."/>
            <person name="Hauser L."/>
            <person name="Markowitz V."/>
            <person name="Cheng J.-F."/>
            <person name="Hugenholtz P."/>
            <person name="Woyke T."/>
            <person name="Wu D."/>
            <person name="Spring S."/>
            <person name="Schroeder M."/>
            <person name="Brambilla E."/>
            <person name="Klenk H.-P."/>
            <person name="Eisen J.A."/>
        </authorList>
    </citation>
    <scope>NUCLEOTIDE SEQUENCE [LARGE SCALE GENOMIC DNA]</scope>
    <source>
        <strain evidence="3">DSM 15908 / JCM 11604 / IC-154</strain>
    </source>
</reference>
<dbReference type="RefSeq" id="WP_015232605.1">
    <property type="nucleotide sequence ID" value="NC_019791.1"/>
</dbReference>
<dbReference type="InterPro" id="IPR002145">
    <property type="entry name" value="CopG"/>
</dbReference>
<sequence>MKVVSFKLEEDLLEILEEYSKKRNVPKSEIIRRALQNYIMADKDKPFVTKRIKIYT</sequence>
<keyword evidence="3" id="KW-1185">Reference proteome</keyword>